<accession>A0A383E757</accession>
<name>A0A383E757_9ZZZZ</name>
<dbReference type="AlphaFoldDB" id="A0A383E757"/>
<proteinExistence type="predicted"/>
<gene>
    <name evidence="1" type="ORF">METZ01_LOCUS505541</name>
</gene>
<evidence type="ECO:0000313" key="1">
    <source>
        <dbReference type="EMBL" id="SVE52687.1"/>
    </source>
</evidence>
<reference evidence="1" key="1">
    <citation type="submission" date="2018-05" db="EMBL/GenBank/DDBJ databases">
        <authorList>
            <person name="Lanie J.A."/>
            <person name="Ng W.-L."/>
            <person name="Kazmierczak K.M."/>
            <person name="Andrzejewski T.M."/>
            <person name="Davidsen T.M."/>
            <person name="Wayne K.J."/>
            <person name="Tettelin H."/>
            <person name="Glass J.I."/>
            <person name="Rusch D."/>
            <person name="Podicherti R."/>
            <person name="Tsui H.-C.T."/>
            <person name="Winkler M.E."/>
        </authorList>
    </citation>
    <scope>NUCLEOTIDE SEQUENCE</scope>
</reference>
<dbReference type="EMBL" id="UINC01223472">
    <property type="protein sequence ID" value="SVE52687.1"/>
    <property type="molecule type" value="Genomic_DNA"/>
</dbReference>
<feature type="non-terminal residue" evidence="1">
    <location>
        <position position="204"/>
    </location>
</feature>
<sequence>MESLKPRTCKFCNKSFRRERTLASHVCEPKRRHADSVERYWELAFRAYQKFYKYNYPTRTKDRTKDQFIKSQYYGGFIKFGRFLHTGLVLGHEKYVEYVIRNAIKLEKWSSDAIYEEYLKEHLFKETVERAAERMMLYIMNWSSDNEKLADNFFDELTPAQALILIRNGTMSPWIVYGTQQGEKIIDSMSDEQLNIAVKFIDPK</sequence>
<organism evidence="1">
    <name type="scientific">marine metagenome</name>
    <dbReference type="NCBI Taxonomy" id="408172"/>
    <lineage>
        <taxon>unclassified sequences</taxon>
        <taxon>metagenomes</taxon>
        <taxon>ecological metagenomes</taxon>
    </lineage>
</organism>
<evidence type="ECO:0008006" key="2">
    <source>
        <dbReference type="Google" id="ProtNLM"/>
    </source>
</evidence>
<protein>
    <recommendedName>
        <fullName evidence="2">C2H2-type domain-containing protein</fullName>
    </recommendedName>
</protein>